<feature type="compositionally biased region" description="Gly residues" evidence="1">
    <location>
        <begin position="336"/>
        <end position="347"/>
    </location>
</feature>
<evidence type="ECO:0000256" key="1">
    <source>
        <dbReference type="SAM" id="MobiDB-lite"/>
    </source>
</evidence>
<organism evidence="2 3">
    <name type="scientific">Saccharopolyspora montiporae</name>
    <dbReference type="NCBI Taxonomy" id="2781240"/>
    <lineage>
        <taxon>Bacteria</taxon>
        <taxon>Bacillati</taxon>
        <taxon>Actinomycetota</taxon>
        <taxon>Actinomycetes</taxon>
        <taxon>Pseudonocardiales</taxon>
        <taxon>Pseudonocardiaceae</taxon>
        <taxon>Saccharopolyspora</taxon>
    </lineage>
</organism>
<comment type="caution">
    <text evidence="2">The sequence shown here is derived from an EMBL/GenBank/DDBJ whole genome shotgun (WGS) entry which is preliminary data.</text>
</comment>
<reference evidence="2" key="1">
    <citation type="submission" date="2020-10" db="EMBL/GenBank/DDBJ databases">
        <title>Diversity and distribution of actinomycetes associated with coral in the coast of Hainan.</title>
        <authorList>
            <person name="Li F."/>
        </authorList>
    </citation>
    <scope>NUCLEOTIDE SEQUENCE</scope>
    <source>
        <strain evidence="2">HNM0983</strain>
    </source>
</reference>
<dbReference type="EMBL" id="JADEYC010000028">
    <property type="protein sequence ID" value="MBE9375949.1"/>
    <property type="molecule type" value="Genomic_DNA"/>
</dbReference>
<gene>
    <name evidence="2" type="ORF">IQ251_15975</name>
</gene>
<proteinExistence type="predicted"/>
<sequence>MDKRRDGGRDRGPGPRREDHHRGDSRHRGDRPAGRFNDKGRFSDKGKVDDRGKQPPRGGKKPSPAGAKSKDTAPKKAQAPQLPEDIDPSELDGEVRRELRTLPKALAEMIAAHLITAGRLIEEEPTKALEHARYARTKASRVASVREANGIAAYQAGEWSEALSELRAYRRLAGGPGYMAIVADAERALGRPERAIEMSRSEEASRLDIAEQIELRIVAAGARRDMGEVDASVVGLQIPELDPQRQDPWSARLFYAYADNLLAAGRTQEAFTWFVHAANADDDGDTDAPERLDELVDVLGGADAVEELVPDTGVEPAEPDPEHDPGFAADENSGENGAGREGGAQTP</sequence>
<evidence type="ECO:0008006" key="4">
    <source>
        <dbReference type="Google" id="ProtNLM"/>
    </source>
</evidence>
<evidence type="ECO:0000313" key="3">
    <source>
        <dbReference type="Proteomes" id="UP000598360"/>
    </source>
</evidence>
<name>A0A929B9W4_9PSEU</name>
<feature type="compositionally biased region" description="Basic and acidic residues" evidence="1">
    <location>
        <begin position="1"/>
        <end position="53"/>
    </location>
</feature>
<feature type="region of interest" description="Disordered" evidence="1">
    <location>
        <begin position="1"/>
        <end position="93"/>
    </location>
</feature>
<feature type="region of interest" description="Disordered" evidence="1">
    <location>
        <begin position="304"/>
        <end position="347"/>
    </location>
</feature>
<evidence type="ECO:0000313" key="2">
    <source>
        <dbReference type="EMBL" id="MBE9375949.1"/>
    </source>
</evidence>
<dbReference type="Gene3D" id="1.25.40.10">
    <property type="entry name" value="Tetratricopeptide repeat domain"/>
    <property type="match status" value="1"/>
</dbReference>
<dbReference type="Proteomes" id="UP000598360">
    <property type="component" value="Unassembled WGS sequence"/>
</dbReference>
<accession>A0A929B9W4</accession>
<protein>
    <recommendedName>
        <fullName evidence="4">Tetratricopeptide repeat protein</fullName>
    </recommendedName>
</protein>
<dbReference type="AlphaFoldDB" id="A0A929B9W4"/>
<dbReference type="RefSeq" id="WP_193929398.1">
    <property type="nucleotide sequence ID" value="NZ_JADEYC010000028.1"/>
</dbReference>
<keyword evidence="3" id="KW-1185">Reference proteome</keyword>
<dbReference type="InterPro" id="IPR011990">
    <property type="entry name" value="TPR-like_helical_dom_sf"/>
</dbReference>